<dbReference type="AlphaFoldDB" id="A0A518B298"/>
<keyword evidence="2" id="KW-1185">Reference proteome</keyword>
<organism evidence="1 2">
    <name type="scientific">Kolteria novifilia</name>
    <dbReference type="NCBI Taxonomy" id="2527975"/>
    <lineage>
        <taxon>Bacteria</taxon>
        <taxon>Pseudomonadati</taxon>
        <taxon>Planctomycetota</taxon>
        <taxon>Planctomycetia</taxon>
        <taxon>Kolteriales</taxon>
        <taxon>Kolteriaceae</taxon>
        <taxon>Kolteria</taxon>
    </lineage>
</organism>
<name>A0A518B298_9BACT</name>
<dbReference type="PROSITE" id="PS51257">
    <property type="entry name" value="PROKAR_LIPOPROTEIN"/>
    <property type="match status" value="1"/>
</dbReference>
<proteinExistence type="predicted"/>
<evidence type="ECO:0000313" key="2">
    <source>
        <dbReference type="Proteomes" id="UP000317093"/>
    </source>
</evidence>
<accession>A0A518B298</accession>
<reference evidence="1 2" key="1">
    <citation type="submission" date="2019-02" db="EMBL/GenBank/DDBJ databases">
        <title>Deep-cultivation of Planctomycetes and their phenomic and genomic characterization uncovers novel biology.</title>
        <authorList>
            <person name="Wiegand S."/>
            <person name="Jogler M."/>
            <person name="Boedeker C."/>
            <person name="Pinto D."/>
            <person name="Vollmers J."/>
            <person name="Rivas-Marin E."/>
            <person name="Kohn T."/>
            <person name="Peeters S.H."/>
            <person name="Heuer A."/>
            <person name="Rast P."/>
            <person name="Oberbeckmann S."/>
            <person name="Bunk B."/>
            <person name="Jeske O."/>
            <person name="Meyerdierks A."/>
            <person name="Storesund J.E."/>
            <person name="Kallscheuer N."/>
            <person name="Luecker S."/>
            <person name="Lage O.M."/>
            <person name="Pohl T."/>
            <person name="Merkel B.J."/>
            <person name="Hornburger P."/>
            <person name="Mueller R.-W."/>
            <person name="Bruemmer F."/>
            <person name="Labrenz M."/>
            <person name="Spormann A.M."/>
            <person name="Op den Camp H."/>
            <person name="Overmann J."/>
            <person name="Amann R."/>
            <person name="Jetten M.S.M."/>
            <person name="Mascher T."/>
            <person name="Medema M.H."/>
            <person name="Devos D.P."/>
            <person name="Kaster A.-K."/>
            <person name="Ovreas L."/>
            <person name="Rohde M."/>
            <person name="Galperin M.Y."/>
            <person name="Jogler C."/>
        </authorList>
    </citation>
    <scope>NUCLEOTIDE SEQUENCE [LARGE SCALE GENOMIC DNA]</scope>
    <source>
        <strain evidence="1 2">Pan216</strain>
    </source>
</reference>
<protein>
    <submittedName>
        <fullName evidence="1">Uncharacterized protein</fullName>
    </submittedName>
</protein>
<dbReference type="OrthoDB" id="286361at2"/>
<dbReference type="EMBL" id="CP036279">
    <property type="protein sequence ID" value="QDU61056.1"/>
    <property type="molecule type" value="Genomic_DNA"/>
</dbReference>
<gene>
    <name evidence="1" type="ORF">Pan216_19090</name>
</gene>
<dbReference type="KEGG" id="knv:Pan216_19090"/>
<dbReference type="Proteomes" id="UP000317093">
    <property type="component" value="Chromosome"/>
</dbReference>
<dbReference type="RefSeq" id="WP_145257696.1">
    <property type="nucleotide sequence ID" value="NZ_CP036279.1"/>
</dbReference>
<evidence type="ECO:0000313" key="1">
    <source>
        <dbReference type="EMBL" id="QDU61056.1"/>
    </source>
</evidence>
<sequence length="133" mass="14096">MARKSRRTSACSWVVLGLLGLLGGCGGGGAATVPVAGKVTFGEAPIEKGQINFYPTDRDASGEVLEVVGGKFSGTVSKGPKRVSILGFSETGPEFEGKPSLEQFLPTRYNQETELTAEIPEQGDREMVFSLKK</sequence>